<gene>
    <name evidence="8" type="ORF">ASIM_LOCUS14125</name>
</gene>
<accession>A0A0M3K1H2</accession>
<evidence type="ECO:0000256" key="6">
    <source>
        <dbReference type="ARBA" id="ARBA00023320"/>
    </source>
</evidence>
<keyword evidence="7" id="KW-0732">Signal</keyword>
<keyword evidence="4" id="KW-0165">Cleavage on pair of basic residues</keyword>
<dbReference type="InterPro" id="IPR051041">
    <property type="entry name" value="FMRFamide-related_np"/>
</dbReference>
<evidence type="ECO:0000256" key="4">
    <source>
        <dbReference type="ARBA" id="ARBA00022685"/>
    </source>
</evidence>
<reference evidence="8 9" key="2">
    <citation type="submission" date="2018-11" db="EMBL/GenBank/DDBJ databases">
        <authorList>
            <consortium name="Pathogen Informatics"/>
        </authorList>
    </citation>
    <scope>NUCLEOTIDE SEQUENCE [LARGE SCALE GENOMIC DNA]</scope>
</reference>
<dbReference type="WBParaSite" id="ASIM_0001471501-mRNA-1">
    <property type="protein sequence ID" value="ASIM_0001471501-mRNA-1"/>
    <property type="gene ID" value="ASIM_0001471501"/>
</dbReference>
<dbReference type="PANTHER" id="PTHR20986">
    <property type="entry name" value="FMRFAMIDE-RELATED PEPTIDES"/>
    <property type="match status" value="1"/>
</dbReference>
<feature type="signal peptide" evidence="7">
    <location>
        <begin position="1"/>
        <end position="22"/>
    </location>
</feature>
<organism evidence="10">
    <name type="scientific">Anisakis simplex</name>
    <name type="common">Herring worm</name>
    <dbReference type="NCBI Taxonomy" id="6269"/>
    <lineage>
        <taxon>Eukaryota</taxon>
        <taxon>Metazoa</taxon>
        <taxon>Ecdysozoa</taxon>
        <taxon>Nematoda</taxon>
        <taxon>Chromadorea</taxon>
        <taxon>Rhabditida</taxon>
        <taxon>Spirurina</taxon>
        <taxon>Ascaridomorpha</taxon>
        <taxon>Ascaridoidea</taxon>
        <taxon>Anisakidae</taxon>
        <taxon>Anisakis</taxon>
        <taxon>Anisakis simplex complex</taxon>
    </lineage>
</organism>
<evidence type="ECO:0000256" key="1">
    <source>
        <dbReference type="ARBA" id="ARBA00004613"/>
    </source>
</evidence>
<evidence type="ECO:0000313" key="8">
    <source>
        <dbReference type="EMBL" id="VDK51555.1"/>
    </source>
</evidence>
<keyword evidence="3" id="KW-0964">Secreted</keyword>
<name>A0A0M3K1H2_ANISI</name>
<evidence type="ECO:0000313" key="9">
    <source>
        <dbReference type="Proteomes" id="UP000267096"/>
    </source>
</evidence>
<evidence type="ECO:0000256" key="2">
    <source>
        <dbReference type="ARBA" id="ARBA00006356"/>
    </source>
</evidence>
<evidence type="ECO:0000256" key="5">
    <source>
        <dbReference type="ARBA" id="ARBA00022815"/>
    </source>
</evidence>
<keyword evidence="5" id="KW-0027">Amidation</keyword>
<evidence type="ECO:0000256" key="3">
    <source>
        <dbReference type="ARBA" id="ARBA00022525"/>
    </source>
</evidence>
<dbReference type="GO" id="GO:0007218">
    <property type="term" value="P:neuropeptide signaling pathway"/>
    <property type="evidence" value="ECO:0007669"/>
    <property type="project" value="UniProtKB-KW"/>
</dbReference>
<dbReference type="AlphaFoldDB" id="A0A0M3K1H2"/>
<dbReference type="OrthoDB" id="5773473at2759"/>
<dbReference type="GO" id="GO:0005576">
    <property type="term" value="C:extracellular region"/>
    <property type="evidence" value="ECO:0007669"/>
    <property type="project" value="UniProtKB-SubCell"/>
</dbReference>
<evidence type="ECO:0000313" key="10">
    <source>
        <dbReference type="WBParaSite" id="ASIM_0001471501-mRNA-1"/>
    </source>
</evidence>
<proteinExistence type="inferred from homology"/>
<reference evidence="10" key="1">
    <citation type="submission" date="2017-02" db="UniProtKB">
        <authorList>
            <consortium name="WormBaseParasite"/>
        </authorList>
    </citation>
    <scope>IDENTIFICATION</scope>
</reference>
<dbReference type="Proteomes" id="UP000267096">
    <property type="component" value="Unassembled WGS sequence"/>
</dbReference>
<feature type="chain" id="PRO_5043121191" evidence="7">
    <location>
        <begin position="23"/>
        <end position="191"/>
    </location>
</feature>
<comment type="similarity">
    <text evidence="2">Belongs to the FARP (FMRFamide related peptide) family.</text>
</comment>
<dbReference type="PANTHER" id="PTHR20986:SF17">
    <property type="entry name" value="FMRFAMIDE-LIKE NEUROPEPTIDE 18"/>
    <property type="match status" value="1"/>
</dbReference>
<comment type="subcellular location">
    <subcellularLocation>
        <location evidence="1">Secreted</location>
    </subcellularLocation>
</comment>
<evidence type="ECO:0000256" key="7">
    <source>
        <dbReference type="SAM" id="SignalP"/>
    </source>
</evidence>
<keyword evidence="6" id="KW-0527">Neuropeptide</keyword>
<dbReference type="EMBL" id="UYRR01031627">
    <property type="protein sequence ID" value="VDK51555.1"/>
    <property type="molecule type" value="Genomic_DNA"/>
</dbReference>
<sequence>MVDWTSISSVHLLAFICISVYAEVELPVLSYYPDSAVVDRDDDPYQIAFTKLGRYSPDQEGVDAESLAGNAAEKRVACLFSKYNDNIHEQSVTSSFPWDHKHCETGFSEEVYIGFGDEASIPGVLRFGKRGMPGVLRFGKRDNEKKAVPGVLRFGKRGDVPGVLRFGKRSDMPGVLRFGKRAMPGVLRFGR</sequence>
<keyword evidence="9" id="KW-1185">Reference proteome</keyword>
<protein>
    <submittedName>
        <fullName evidence="10">FMRFamide-like neuropeptide 18 (inferred by orthology to a C. elegans protein)</fullName>
    </submittedName>
</protein>